<keyword evidence="3" id="KW-1185">Reference proteome</keyword>
<evidence type="ECO:0000259" key="1">
    <source>
        <dbReference type="PROSITE" id="PS50144"/>
    </source>
</evidence>
<protein>
    <recommendedName>
        <fullName evidence="1">MATH domain-containing protein</fullName>
    </recommendedName>
</protein>
<accession>A0AAV4VZA7</accession>
<dbReference type="Proteomes" id="UP001054837">
    <property type="component" value="Unassembled WGS sequence"/>
</dbReference>
<dbReference type="SUPFAM" id="SSF49599">
    <property type="entry name" value="TRAF domain-like"/>
    <property type="match status" value="1"/>
</dbReference>
<dbReference type="Gene3D" id="2.60.210.10">
    <property type="entry name" value="Apoptosis, Tumor Necrosis Factor Receptor Associated Protein 2, Chain A"/>
    <property type="match status" value="1"/>
</dbReference>
<dbReference type="AlphaFoldDB" id="A0AAV4VZA7"/>
<sequence length="99" mass="11850">MNGKDTKWKLEICPRGWEEEDFIALFLCREEDVECPEDIHLNYKMEIVSQNKIVKCGCHIFNKKVSTWGFREFIKRKDVIINRRSEILPQDVLTIRCTM</sequence>
<evidence type="ECO:0000313" key="2">
    <source>
        <dbReference type="EMBL" id="GIY75722.1"/>
    </source>
</evidence>
<evidence type="ECO:0000313" key="3">
    <source>
        <dbReference type="Proteomes" id="UP001054837"/>
    </source>
</evidence>
<comment type="caution">
    <text evidence="2">The sequence shown here is derived from an EMBL/GenBank/DDBJ whole genome shotgun (WGS) entry which is preliminary data.</text>
</comment>
<dbReference type="Pfam" id="PF22486">
    <property type="entry name" value="MATH_2"/>
    <property type="match status" value="1"/>
</dbReference>
<feature type="domain" description="MATH" evidence="1">
    <location>
        <begin position="1"/>
        <end position="99"/>
    </location>
</feature>
<proteinExistence type="predicted"/>
<dbReference type="InterPro" id="IPR008974">
    <property type="entry name" value="TRAF-like"/>
</dbReference>
<dbReference type="EMBL" id="BPLQ01013882">
    <property type="protein sequence ID" value="GIY75722.1"/>
    <property type="molecule type" value="Genomic_DNA"/>
</dbReference>
<name>A0AAV4VZA7_9ARAC</name>
<reference evidence="2 3" key="1">
    <citation type="submission" date="2021-06" db="EMBL/GenBank/DDBJ databases">
        <title>Caerostris darwini draft genome.</title>
        <authorList>
            <person name="Kono N."/>
            <person name="Arakawa K."/>
        </authorList>
    </citation>
    <scope>NUCLEOTIDE SEQUENCE [LARGE SCALE GENOMIC DNA]</scope>
</reference>
<dbReference type="InterPro" id="IPR002083">
    <property type="entry name" value="MATH/TRAF_dom"/>
</dbReference>
<organism evidence="2 3">
    <name type="scientific">Caerostris darwini</name>
    <dbReference type="NCBI Taxonomy" id="1538125"/>
    <lineage>
        <taxon>Eukaryota</taxon>
        <taxon>Metazoa</taxon>
        <taxon>Ecdysozoa</taxon>
        <taxon>Arthropoda</taxon>
        <taxon>Chelicerata</taxon>
        <taxon>Arachnida</taxon>
        <taxon>Araneae</taxon>
        <taxon>Araneomorphae</taxon>
        <taxon>Entelegynae</taxon>
        <taxon>Araneoidea</taxon>
        <taxon>Araneidae</taxon>
        <taxon>Caerostris</taxon>
    </lineage>
</organism>
<dbReference type="PROSITE" id="PS50144">
    <property type="entry name" value="MATH"/>
    <property type="match status" value="1"/>
</dbReference>
<dbReference type="CDD" id="cd00121">
    <property type="entry name" value="MATH"/>
    <property type="match status" value="1"/>
</dbReference>
<gene>
    <name evidence="2" type="ORF">CDAR_114181</name>
</gene>